<dbReference type="EMBL" id="AFWT01000106">
    <property type="protein sequence ID" value="EGV27515.1"/>
    <property type="molecule type" value="Genomic_DNA"/>
</dbReference>
<name>G2E8Q8_9GAMM</name>
<dbReference type="Proteomes" id="UP000004200">
    <property type="component" value="Unassembled WGS sequence"/>
</dbReference>
<gene>
    <name evidence="2" type="ORF">ThidrDRAFT_4672</name>
</gene>
<keyword evidence="3" id="KW-1185">Reference proteome</keyword>
<proteinExistence type="predicted"/>
<evidence type="ECO:0000259" key="1">
    <source>
        <dbReference type="Pfam" id="PF05168"/>
    </source>
</evidence>
<evidence type="ECO:0000313" key="3">
    <source>
        <dbReference type="Proteomes" id="UP000004200"/>
    </source>
</evidence>
<dbReference type="eggNOG" id="COG1708">
    <property type="taxonomic scope" value="Bacteria"/>
</dbReference>
<sequence>MNLTLEQAARVFLQRIRKRYDLSDAWLFSGQAKQTAGVDTDADIAVLLRGARGAPGARADATVDMAGIAFDLMLETGVRIDSLPLWEDEWAHPERLENPALIAKTSIATGCVCDPDLYLAKSRRALASARLLLADGDTEGACNRAYYAMFDAAHAALLAGVPDFNTGSTTAFAADRGTTQTFPEPSRTSTGKEVAHLDSEIGPLDGYADRALPDRMELPIAAGEHIGIAIRVQCAVRDVDHPVETDAGMGVFGELDPGIGGEAGVRDLDDQQHILAPGVRFGIAVGARPQHHEVGVDLGTVVQNQRALNPNRIAGGFSPPASTTPRMRVRTGRFLRV</sequence>
<dbReference type="AlphaFoldDB" id="G2E8Q8"/>
<feature type="domain" description="HEPN" evidence="1">
    <location>
        <begin position="118"/>
        <end position="159"/>
    </location>
</feature>
<dbReference type="InterPro" id="IPR007842">
    <property type="entry name" value="HEPN_dom"/>
</dbReference>
<dbReference type="Pfam" id="PF05168">
    <property type="entry name" value="HEPN"/>
    <property type="match status" value="1"/>
</dbReference>
<dbReference type="eggNOG" id="COG1895">
    <property type="taxonomic scope" value="Bacteria"/>
</dbReference>
<dbReference type="SUPFAM" id="SSF81301">
    <property type="entry name" value="Nucleotidyltransferase"/>
    <property type="match status" value="1"/>
</dbReference>
<dbReference type="STRING" id="765913.ThidrDRAFT_4672"/>
<protein>
    <submittedName>
        <fullName evidence="2">HEPN domain protein</fullName>
    </submittedName>
</protein>
<comment type="caution">
    <text evidence="2">The sequence shown here is derived from an EMBL/GenBank/DDBJ whole genome shotgun (WGS) entry which is preliminary data.</text>
</comment>
<dbReference type="InterPro" id="IPR043519">
    <property type="entry name" value="NT_sf"/>
</dbReference>
<dbReference type="Gene3D" id="1.20.120.330">
    <property type="entry name" value="Nucleotidyltransferases domain 2"/>
    <property type="match status" value="1"/>
</dbReference>
<reference evidence="2 3" key="1">
    <citation type="submission" date="2011-06" db="EMBL/GenBank/DDBJ databases">
        <title>The draft genome of Thiorhodococcus drewsii AZ1.</title>
        <authorList>
            <consortium name="US DOE Joint Genome Institute (JGI-PGF)"/>
            <person name="Lucas S."/>
            <person name="Han J."/>
            <person name="Lapidus A."/>
            <person name="Cheng J.-F."/>
            <person name="Goodwin L."/>
            <person name="Pitluck S."/>
            <person name="Peters L."/>
            <person name="Land M.L."/>
            <person name="Hauser L."/>
            <person name="Vogl K."/>
            <person name="Liu Z."/>
            <person name="Imhoff J."/>
            <person name="Thiel V."/>
            <person name="Frigaard N.-U."/>
            <person name="Bryant D.A."/>
            <person name="Woyke T.J."/>
        </authorList>
    </citation>
    <scope>NUCLEOTIDE SEQUENCE [LARGE SCALE GENOMIC DNA]</scope>
    <source>
        <strain evidence="2 3">AZ1</strain>
    </source>
</reference>
<evidence type="ECO:0000313" key="2">
    <source>
        <dbReference type="EMBL" id="EGV27515.1"/>
    </source>
</evidence>
<organism evidence="2 3">
    <name type="scientific">Thiorhodococcus drewsii AZ1</name>
    <dbReference type="NCBI Taxonomy" id="765913"/>
    <lineage>
        <taxon>Bacteria</taxon>
        <taxon>Pseudomonadati</taxon>
        <taxon>Pseudomonadota</taxon>
        <taxon>Gammaproteobacteria</taxon>
        <taxon>Chromatiales</taxon>
        <taxon>Chromatiaceae</taxon>
        <taxon>Thiorhodococcus</taxon>
    </lineage>
</organism>
<accession>G2E8Q8</accession>